<evidence type="ECO:0000313" key="10">
    <source>
        <dbReference type="Proteomes" id="UP000245591"/>
    </source>
</evidence>
<dbReference type="Gene3D" id="3.30.50.10">
    <property type="entry name" value="Erythroid Transcription Factor GATA-1, subunit A"/>
    <property type="match status" value="2"/>
</dbReference>
<feature type="region of interest" description="Disordered" evidence="7">
    <location>
        <begin position="614"/>
        <end position="636"/>
    </location>
</feature>
<dbReference type="Proteomes" id="UP000245591">
    <property type="component" value="Unassembled WGS sequence"/>
</dbReference>
<name>A0A2U1JBV1_SMIAN</name>
<organism evidence="9 10">
    <name type="scientific">Smittium angustum</name>
    <dbReference type="NCBI Taxonomy" id="133377"/>
    <lineage>
        <taxon>Eukaryota</taxon>
        <taxon>Fungi</taxon>
        <taxon>Fungi incertae sedis</taxon>
        <taxon>Zoopagomycota</taxon>
        <taxon>Kickxellomycotina</taxon>
        <taxon>Harpellomycetes</taxon>
        <taxon>Harpellales</taxon>
        <taxon>Legeriomycetaceae</taxon>
        <taxon>Smittium</taxon>
    </lineage>
</organism>
<dbReference type="PROSITE" id="PS50114">
    <property type="entry name" value="GATA_ZN_FINGER_2"/>
    <property type="match status" value="2"/>
</dbReference>
<evidence type="ECO:0000256" key="7">
    <source>
        <dbReference type="SAM" id="MobiDB-lite"/>
    </source>
</evidence>
<accession>A0A2U1JBV1</accession>
<evidence type="ECO:0000256" key="2">
    <source>
        <dbReference type="ARBA" id="ARBA00022723"/>
    </source>
</evidence>
<dbReference type="GO" id="GO:0005634">
    <property type="term" value="C:nucleus"/>
    <property type="evidence" value="ECO:0007669"/>
    <property type="project" value="UniProtKB-SubCell"/>
</dbReference>
<feature type="compositionally biased region" description="Basic and acidic residues" evidence="7">
    <location>
        <begin position="12"/>
        <end position="22"/>
    </location>
</feature>
<comment type="subcellular location">
    <subcellularLocation>
        <location evidence="1">Nucleus</location>
    </subcellularLocation>
</comment>
<feature type="region of interest" description="Disordered" evidence="7">
    <location>
        <begin position="448"/>
        <end position="467"/>
    </location>
</feature>
<dbReference type="InterPro" id="IPR039355">
    <property type="entry name" value="Transcription_factor_GATA"/>
</dbReference>
<comment type="caution">
    <text evidence="9">The sequence shown here is derived from an EMBL/GenBank/DDBJ whole genome shotgun (WGS) entry which is preliminary data.</text>
</comment>
<keyword evidence="3 6" id="KW-0863">Zinc-finger</keyword>
<dbReference type="Pfam" id="PF00320">
    <property type="entry name" value="GATA"/>
    <property type="match status" value="2"/>
</dbReference>
<feature type="compositionally biased region" description="Polar residues" evidence="7">
    <location>
        <begin position="617"/>
        <end position="636"/>
    </location>
</feature>
<dbReference type="GO" id="GO:0000978">
    <property type="term" value="F:RNA polymerase II cis-regulatory region sequence-specific DNA binding"/>
    <property type="evidence" value="ECO:0007669"/>
    <property type="project" value="TreeGrafter"/>
</dbReference>
<dbReference type="AlphaFoldDB" id="A0A2U1JBV1"/>
<gene>
    <name evidence="9" type="ORF">BB558_001302</name>
</gene>
<dbReference type="PANTHER" id="PTHR10071">
    <property type="entry name" value="TRANSCRIPTION FACTOR GATA FAMILY MEMBER"/>
    <property type="match status" value="1"/>
</dbReference>
<dbReference type="GO" id="GO:0008270">
    <property type="term" value="F:zinc ion binding"/>
    <property type="evidence" value="ECO:0007669"/>
    <property type="project" value="UniProtKB-KW"/>
</dbReference>
<dbReference type="CDD" id="cd00202">
    <property type="entry name" value="ZnF_GATA"/>
    <property type="match status" value="2"/>
</dbReference>
<proteinExistence type="predicted"/>
<dbReference type="PRINTS" id="PR00619">
    <property type="entry name" value="GATAZNFINGER"/>
</dbReference>
<keyword evidence="10" id="KW-1185">Reference proteome</keyword>
<dbReference type="EMBL" id="MBFU01000073">
    <property type="protein sequence ID" value="PWA02499.1"/>
    <property type="molecule type" value="Genomic_DNA"/>
</dbReference>
<dbReference type="PANTHER" id="PTHR10071:SF281">
    <property type="entry name" value="BOX A-BINDING FACTOR-RELATED"/>
    <property type="match status" value="1"/>
</dbReference>
<sequence length="654" mass="74990">MENLSTNTTQDSPEKDTKKEISDMASSHQLDFPPMKLPNFELSKYKTNTSKNINTISNNIKTSKSPLELPSIKALVGFVSEYKAQKLDSTNKSVSTNSDTLNNISNNYAKISENVNSFQSNDNKSTLDNFSRSPLNHYNGSSPKIITINNTFYQTSGNYNNPFESIPKPVPYTINNSRYFNGYRSHQIKSQNIPRFSSDAQLTTKITKSKPKDASFCVNCKTTQTPLWRRDPHGRKVCNACGLYLKSYGRMRPVSQHRQMYMPYNQETLNAYAKTARKPSFPPASTNSPSPGIQTSLKKGEISTHHPHYMSNNKNIQLDIDSTRITHSKQFNPTDSDNNIRFRHSGQGYNYHHDSFDNKNIEGNHSLHYHKPTETFLDGQHNGDNNNEYVRRKKFTNNSSTKEGIMNEIDQDIYNEKHLYRYNEANGNKPSIDETDTYFGNYVTNERKNSSCSGSTKSNTSDPHFYTPTHSQQSYFSSNMNNGMRNKQMTSPHRKELMRNTEHTPTGTCYNCHTTTTPLWRRDENGNTICNACGLYYKLHKLSRPVSMKRKVIRRRSRRNYLLASNSPVQHIYPHHQVYDNVYDNIDNDIKHEQYGYNYDYGTGPEGMDMDVEPNNEETLVGSTDLNSSPTPKTINSHIQRQQTNVFSTMPDSK</sequence>
<feature type="compositionally biased region" description="Polar residues" evidence="7">
    <location>
        <begin position="1"/>
        <end position="11"/>
    </location>
</feature>
<feature type="compositionally biased region" description="Low complexity" evidence="7">
    <location>
        <begin position="450"/>
        <end position="461"/>
    </location>
</feature>
<dbReference type="GO" id="GO:0000981">
    <property type="term" value="F:DNA-binding transcription factor activity, RNA polymerase II-specific"/>
    <property type="evidence" value="ECO:0007669"/>
    <property type="project" value="TreeGrafter"/>
</dbReference>
<keyword evidence="2" id="KW-0479">Metal-binding</keyword>
<dbReference type="InterPro" id="IPR013088">
    <property type="entry name" value="Znf_NHR/GATA"/>
</dbReference>
<evidence type="ECO:0000256" key="4">
    <source>
        <dbReference type="ARBA" id="ARBA00022833"/>
    </source>
</evidence>
<feature type="non-terminal residue" evidence="9">
    <location>
        <position position="654"/>
    </location>
</feature>
<feature type="region of interest" description="Disordered" evidence="7">
    <location>
        <begin position="1"/>
        <end position="35"/>
    </location>
</feature>
<evidence type="ECO:0000256" key="6">
    <source>
        <dbReference type="PROSITE-ProRule" id="PRU00094"/>
    </source>
</evidence>
<protein>
    <recommendedName>
        <fullName evidence="8">GATA-type domain-containing protein</fullName>
    </recommendedName>
</protein>
<reference evidence="9 10" key="1">
    <citation type="journal article" date="2018" name="MBio">
        <title>Comparative Genomics Reveals the Core Gene Toolbox for the Fungus-Insect Symbiosis.</title>
        <authorList>
            <person name="Wang Y."/>
            <person name="Stata M."/>
            <person name="Wang W."/>
            <person name="Stajich J.E."/>
            <person name="White M.M."/>
            <person name="Moncalvo J.M."/>
        </authorList>
    </citation>
    <scope>NUCLEOTIDE SEQUENCE [LARGE SCALE GENOMIC DNA]</scope>
    <source>
        <strain evidence="9 10">AUS-126-30</strain>
    </source>
</reference>
<evidence type="ECO:0000313" key="9">
    <source>
        <dbReference type="EMBL" id="PWA02499.1"/>
    </source>
</evidence>
<evidence type="ECO:0000259" key="8">
    <source>
        <dbReference type="PROSITE" id="PS50114"/>
    </source>
</evidence>
<dbReference type="InterPro" id="IPR000679">
    <property type="entry name" value="Znf_GATA"/>
</dbReference>
<keyword evidence="4" id="KW-0862">Zinc</keyword>
<evidence type="ECO:0000256" key="1">
    <source>
        <dbReference type="ARBA" id="ARBA00004123"/>
    </source>
</evidence>
<feature type="domain" description="GATA-type" evidence="8">
    <location>
        <begin position="211"/>
        <end position="264"/>
    </location>
</feature>
<dbReference type="SUPFAM" id="SSF57716">
    <property type="entry name" value="Glucocorticoid receptor-like (DNA-binding domain)"/>
    <property type="match status" value="2"/>
</dbReference>
<dbReference type="SMART" id="SM00401">
    <property type="entry name" value="ZnF_GATA"/>
    <property type="match status" value="2"/>
</dbReference>
<evidence type="ECO:0000256" key="5">
    <source>
        <dbReference type="ARBA" id="ARBA00023242"/>
    </source>
</evidence>
<dbReference type="GO" id="GO:0045944">
    <property type="term" value="P:positive regulation of transcription by RNA polymerase II"/>
    <property type="evidence" value="ECO:0007669"/>
    <property type="project" value="TreeGrafter"/>
</dbReference>
<feature type="domain" description="GATA-type" evidence="8">
    <location>
        <begin position="503"/>
        <end position="556"/>
    </location>
</feature>
<dbReference type="PROSITE" id="PS00344">
    <property type="entry name" value="GATA_ZN_FINGER_1"/>
    <property type="match status" value="2"/>
</dbReference>
<evidence type="ECO:0000256" key="3">
    <source>
        <dbReference type="ARBA" id="ARBA00022771"/>
    </source>
</evidence>
<dbReference type="GO" id="GO:0000122">
    <property type="term" value="P:negative regulation of transcription by RNA polymerase II"/>
    <property type="evidence" value="ECO:0007669"/>
    <property type="project" value="TreeGrafter"/>
</dbReference>
<keyword evidence="5" id="KW-0539">Nucleus</keyword>